<organism evidence="4 5">
    <name type="scientific">Parascedosporium putredinis</name>
    <dbReference type="NCBI Taxonomy" id="1442378"/>
    <lineage>
        <taxon>Eukaryota</taxon>
        <taxon>Fungi</taxon>
        <taxon>Dikarya</taxon>
        <taxon>Ascomycota</taxon>
        <taxon>Pezizomycotina</taxon>
        <taxon>Sordariomycetes</taxon>
        <taxon>Hypocreomycetidae</taxon>
        <taxon>Microascales</taxon>
        <taxon>Microascaceae</taxon>
        <taxon>Parascedosporium</taxon>
    </lineage>
</organism>
<dbReference type="Gene3D" id="2.30.38.10">
    <property type="entry name" value="Luciferase, Domain 3"/>
    <property type="match status" value="1"/>
</dbReference>
<dbReference type="PANTHER" id="PTHR24096:SF424">
    <property type="entry name" value="ACETYL-COA SYNTHETASE-LIKE PROTEIN-RELATED"/>
    <property type="match status" value="1"/>
</dbReference>
<feature type="domain" description="AMP-binding enzyme C-terminal" evidence="3">
    <location>
        <begin position="421"/>
        <end position="496"/>
    </location>
</feature>
<comment type="caution">
    <text evidence="4">The sequence shown here is derived from an EMBL/GenBank/DDBJ whole genome shotgun (WGS) entry which is preliminary data.</text>
</comment>
<proteinExistence type="inferred from homology"/>
<evidence type="ECO:0008006" key="6">
    <source>
        <dbReference type="Google" id="ProtNLM"/>
    </source>
</evidence>
<evidence type="ECO:0000259" key="2">
    <source>
        <dbReference type="Pfam" id="PF00501"/>
    </source>
</evidence>
<dbReference type="InterPro" id="IPR000873">
    <property type="entry name" value="AMP-dep_synth/lig_dom"/>
</dbReference>
<dbReference type="InterPro" id="IPR025110">
    <property type="entry name" value="AMP-bd_C"/>
</dbReference>
<dbReference type="InterPro" id="IPR020845">
    <property type="entry name" value="AMP-binding_CS"/>
</dbReference>
<dbReference type="SUPFAM" id="SSF56801">
    <property type="entry name" value="Acetyl-CoA synthetase-like"/>
    <property type="match status" value="1"/>
</dbReference>
<dbReference type="Pfam" id="PF13193">
    <property type="entry name" value="AMP-binding_C"/>
    <property type="match status" value="1"/>
</dbReference>
<feature type="domain" description="AMP-dependent synthetase/ligase" evidence="2">
    <location>
        <begin position="215"/>
        <end position="363"/>
    </location>
</feature>
<comment type="similarity">
    <text evidence="1">Belongs to the ATP-dependent AMP-binding enzyme family.</text>
</comment>
<feature type="domain" description="AMP-dependent synthetase/ligase" evidence="2">
    <location>
        <begin position="27"/>
        <end position="198"/>
    </location>
</feature>
<evidence type="ECO:0000256" key="1">
    <source>
        <dbReference type="ARBA" id="ARBA00006432"/>
    </source>
</evidence>
<dbReference type="PANTHER" id="PTHR24096">
    <property type="entry name" value="LONG-CHAIN-FATTY-ACID--COA LIGASE"/>
    <property type="match status" value="1"/>
</dbReference>
<dbReference type="FunFam" id="3.30.300.30:FF:000007">
    <property type="entry name" value="4-coumarate--CoA ligase 2"/>
    <property type="match status" value="1"/>
</dbReference>
<dbReference type="EMBL" id="CALLCH030000012">
    <property type="protein sequence ID" value="CAI4215133.1"/>
    <property type="molecule type" value="Genomic_DNA"/>
</dbReference>
<dbReference type="Proteomes" id="UP000838763">
    <property type="component" value="Unassembled WGS sequence"/>
</dbReference>
<dbReference type="GO" id="GO:0016405">
    <property type="term" value="F:CoA-ligase activity"/>
    <property type="evidence" value="ECO:0007669"/>
    <property type="project" value="TreeGrafter"/>
</dbReference>
<accession>A0A9P1H4A7</accession>
<evidence type="ECO:0000259" key="3">
    <source>
        <dbReference type="Pfam" id="PF13193"/>
    </source>
</evidence>
<evidence type="ECO:0000313" key="4">
    <source>
        <dbReference type="EMBL" id="CAI4215133.1"/>
    </source>
</evidence>
<dbReference type="PROSITE" id="PS00455">
    <property type="entry name" value="AMP_BINDING"/>
    <property type="match status" value="1"/>
</dbReference>
<name>A0A9P1H4A7_9PEZI</name>
<reference evidence="4" key="1">
    <citation type="submission" date="2022-11" db="EMBL/GenBank/DDBJ databases">
        <authorList>
            <person name="Scott C."/>
            <person name="Bruce N."/>
        </authorList>
    </citation>
    <scope>NUCLEOTIDE SEQUENCE</scope>
</reference>
<dbReference type="OrthoDB" id="6509636at2759"/>
<protein>
    <recommendedName>
        <fullName evidence="6">4-coumarate-CoA ligase</fullName>
    </recommendedName>
</protein>
<evidence type="ECO:0000313" key="5">
    <source>
        <dbReference type="Proteomes" id="UP000838763"/>
    </source>
</evidence>
<dbReference type="Gene3D" id="3.40.50.980">
    <property type="match status" value="3"/>
</dbReference>
<dbReference type="InterPro" id="IPR045851">
    <property type="entry name" value="AMP-bd_C_sf"/>
</dbReference>
<dbReference type="Gene3D" id="3.30.300.30">
    <property type="match status" value="1"/>
</dbReference>
<keyword evidence="5" id="KW-1185">Reference proteome</keyword>
<sequence>MMAFNLHFFPTFTASSPIVANHTSVPTRLKQIAVGLQEAGLRLGDRVLIFSGNNIYFPVIFLGVLMAGGIVTGANPGFKPREIAHQLRDSGASFMVAAASNIQTATEGASEAGLPARNVFAFDTTIPGSASVEIPAAHGARHWTELLAPRERAEKFDWVEPADARTTTCCLNYSSGTTGLPKGVEISHYSYVANGTGVIKLAEQKPDYPDFTKRSGIPVYIMPSFDFPKMLSHIAKYRVTHLVAVPPILVLLAKHPLTPKADLSSLEIVGSGAAPLALEIAHETQNLLPRDIYVRQGWGMTEVTCTCLAWDGSNDSGTSGAVGELMPNCQAKLMSLDGTTEITKAETRGELWVTGPTLMRGYWKNAKATQDSTSVDADGTRWLKTGDIAYVESYKPGTLFHVVDRLKELIKVKGRQVAPAELEALLLEHPAVADVAVIGVDIEGEERPRAYIVPKEGLNPSGGEIASWVETRVAPYKRLTGGVIFTDIIPKNPSGKILRKLLRDQAKAEVQKAKL</sequence>
<dbReference type="Pfam" id="PF00501">
    <property type="entry name" value="AMP-binding"/>
    <property type="match status" value="2"/>
</dbReference>
<dbReference type="AlphaFoldDB" id="A0A9P1H4A7"/>
<gene>
    <name evidence="4" type="ORF">PPNO1_LOCUS4854</name>
</gene>